<keyword evidence="4" id="KW-1185">Reference proteome</keyword>
<dbReference type="EMBL" id="CAXITT010000070">
    <property type="protein sequence ID" value="CAL1530512.1"/>
    <property type="molecule type" value="Genomic_DNA"/>
</dbReference>
<protein>
    <recommendedName>
        <fullName evidence="2">Tubulin epsilon and delta complex protein 1 domain-containing protein</fullName>
    </recommendedName>
</protein>
<evidence type="ECO:0000259" key="2">
    <source>
        <dbReference type="Pfam" id="PF14970"/>
    </source>
</evidence>
<comment type="caution">
    <text evidence="3">The sequence shown here is derived from an EMBL/GenBank/DDBJ whole genome shotgun (WGS) entry which is preliminary data.</text>
</comment>
<evidence type="ECO:0000313" key="3">
    <source>
        <dbReference type="EMBL" id="CAL1530512.1"/>
    </source>
</evidence>
<dbReference type="PANTHER" id="PTHR35076:SF1">
    <property type="entry name" value="TUBULIN EPSILON AND DELTA COMPLEX PROTEIN 1"/>
    <property type="match status" value="1"/>
</dbReference>
<proteinExistence type="predicted"/>
<keyword evidence="1" id="KW-0175">Coiled coil</keyword>
<dbReference type="PANTHER" id="PTHR35076">
    <property type="entry name" value="TUBULIN EPSILON AND DELTA COMPLEX PROTEIN 1"/>
    <property type="match status" value="1"/>
</dbReference>
<dbReference type="AlphaFoldDB" id="A0AAV2H9U5"/>
<feature type="coiled-coil region" evidence="1">
    <location>
        <begin position="417"/>
        <end position="451"/>
    </location>
</feature>
<evidence type="ECO:0000256" key="1">
    <source>
        <dbReference type="SAM" id="Coils"/>
    </source>
</evidence>
<dbReference type="Pfam" id="PF14970">
    <property type="entry name" value="TEDC1"/>
    <property type="match status" value="1"/>
</dbReference>
<sequence length="473" mass="53865">MSTSGQVRAVIELFCLFLRENCVSDARAESLRQAKFNKDSAASKLWTILFDTICFCNFCQPLLVTPTKEDVVVYVKTELQKWGYLSQSLAMLPSDMSSGSRELLLALGWVVHTQKLFDKVITRRSNPLEQQLLEFVPSDGKQTNLDTCPPDLCKQSSILPAERTQQQLVLCGKLQMALRRLYSVDQQLAGLRNTIHQCTQGVCLQSDLNHLTSLEVYLLRHPESLKQMLNELEKDNVEMKHLLEWKELEHFFWEWMDSVLHLHIQEKDDPVKPASDPASDPAKLGGVIQSECVYLPVPKTLGRDITETRSKLREFILTHEADIDRLDQLILDKKVSRVEVDVLTRQIDGELASLATRLDQCGRGRLMDQEHPSDNSFVCQRELPISLPVIDGRQRTRSKFVAHSDKGVKASKQASLNEAVQVEILAMGEKVRRLEEDLKQLQIRNMHKLQEILDGDPSVICIQPRCFKKLLGS</sequence>
<accession>A0AAV2H9U5</accession>
<dbReference type="InterPro" id="IPR043535">
    <property type="entry name" value="TEDC1"/>
</dbReference>
<gene>
    <name evidence="3" type="ORF">GSLYS_00004637001</name>
</gene>
<evidence type="ECO:0000313" key="4">
    <source>
        <dbReference type="Proteomes" id="UP001497497"/>
    </source>
</evidence>
<name>A0AAV2H9U5_LYMST</name>
<dbReference type="InterPro" id="IPR027996">
    <property type="entry name" value="TEDC1_dom"/>
</dbReference>
<dbReference type="Proteomes" id="UP001497497">
    <property type="component" value="Unassembled WGS sequence"/>
</dbReference>
<feature type="domain" description="Tubulin epsilon and delta complex protein 1" evidence="2">
    <location>
        <begin position="83"/>
        <end position="260"/>
    </location>
</feature>
<reference evidence="3 4" key="1">
    <citation type="submission" date="2024-04" db="EMBL/GenBank/DDBJ databases">
        <authorList>
            <consortium name="Genoscope - CEA"/>
            <person name="William W."/>
        </authorList>
    </citation>
    <scope>NUCLEOTIDE SEQUENCE [LARGE SCALE GENOMIC DNA]</scope>
</reference>
<organism evidence="3 4">
    <name type="scientific">Lymnaea stagnalis</name>
    <name type="common">Great pond snail</name>
    <name type="synonym">Helix stagnalis</name>
    <dbReference type="NCBI Taxonomy" id="6523"/>
    <lineage>
        <taxon>Eukaryota</taxon>
        <taxon>Metazoa</taxon>
        <taxon>Spiralia</taxon>
        <taxon>Lophotrochozoa</taxon>
        <taxon>Mollusca</taxon>
        <taxon>Gastropoda</taxon>
        <taxon>Heterobranchia</taxon>
        <taxon>Euthyneura</taxon>
        <taxon>Panpulmonata</taxon>
        <taxon>Hygrophila</taxon>
        <taxon>Lymnaeoidea</taxon>
        <taxon>Lymnaeidae</taxon>
        <taxon>Lymnaea</taxon>
    </lineage>
</organism>